<proteinExistence type="predicted"/>
<evidence type="ECO:0000256" key="1">
    <source>
        <dbReference type="SAM" id="MobiDB-lite"/>
    </source>
</evidence>
<dbReference type="AlphaFoldDB" id="A0AAV1ERJ4"/>
<sequence>MTYRQTNTHTHTHTHTRSEHTNKSVMLHLYNSLGGREDLSEQHIQFIHAIRIKISNIVPGKIPDDFQYQPLLSADMRFVSSLSGQASVHSSFKNLAGFMEPCASLSSHRRYENDRHINLPVVLPDP</sequence>
<evidence type="ECO:0000313" key="2">
    <source>
        <dbReference type="EMBL" id="CAJ1051432.1"/>
    </source>
</evidence>
<accession>A0AAV1ERJ4</accession>
<evidence type="ECO:0000313" key="3">
    <source>
        <dbReference type="Proteomes" id="UP001178508"/>
    </source>
</evidence>
<dbReference type="Proteomes" id="UP001178508">
    <property type="component" value="Chromosome 2"/>
</dbReference>
<gene>
    <name evidence="2" type="ORF">XNOV1_A025190</name>
</gene>
<feature type="region of interest" description="Disordered" evidence="1">
    <location>
        <begin position="1"/>
        <end position="20"/>
    </location>
</feature>
<keyword evidence="3" id="KW-1185">Reference proteome</keyword>
<reference evidence="2" key="1">
    <citation type="submission" date="2023-08" db="EMBL/GenBank/DDBJ databases">
        <authorList>
            <person name="Alioto T."/>
            <person name="Alioto T."/>
            <person name="Gomez Garrido J."/>
        </authorList>
    </citation>
    <scope>NUCLEOTIDE SEQUENCE</scope>
</reference>
<protein>
    <submittedName>
        <fullName evidence="2">Uncharacterized protein</fullName>
    </submittedName>
</protein>
<dbReference type="EMBL" id="OY660865">
    <property type="protein sequence ID" value="CAJ1051432.1"/>
    <property type="molecule type" value="Genomic_DNA"/>
</dbReference>
<name>A0AAV1ERJ4_XYRNO</name>
<organism evidence="2 3">
    <name type="scientific">Xyrichtys novacula</name>
    <name type="common">Pearly razorfish</name>
    <name type="synonym">Hemipteronotus novacula</name>
    <dbReference type="NCBI Taxonomy" id="13765"/>
    <lineage>
        <taxon>Eukaryota</taxon>
        <taxon>Metazoa</taxon>
        <taxon>Chordata</taxon>
        <taxon>Craniata</taxon>
        <taxon>Vertebrata</taxon>
        <taxon>Euteleostomi</taxon>
        <taxon>Actinopterygii</taxon>
        <taxon>Neopterygii</taxon>
        <taxon>Teleostei</taxon>
        <taxon>Neoteleostei</taxon>
        <taxon>Acanthomorphata</taxon>
        <taxon>Eupercaria</taxon>
        <taxon>Labriformes</taxon>
        <taxon>Labridae</taxon>
        <taxon>Xyrichtys</taxon>
    </lineage>
</organism>